<dbReference type="CDD" id="cd00093">
    <property type="entry name" value="HTH_XRE"/>
    <property type="match status" value="1"/>
</dbReference>
<dbReference type="SUPFAM" id="SSF47413">
    <property type="entry name" value="lambda repressor-like DNA-binding domains"/>
    <property type="match status" value="1"/>
</dbReference>
<dbReference type="GO" id="GO:0003677">
    <property type="term" value="F:DNA binding"/>
    <property type="evidence" value="ECO:0007669"/>
    <property type="project" value="UniProtKB-KW"/>
</dbReference>
<dbReference type="InterPro" id="IPR001387">
    <property type="entry name" value="Cro/C1-type_HTH"/>
</dbReference>
<sequence length="89" mass="9987">MEVLTIKTKRKKKIYPSQEFSNLKGPMRQRLVAERKKLGLSQSQLGLQVGVSGAMIASLESGRSKPGLEVYLMLQEVFKVSGEELFPDF</sequence>
<organism evidence="3 4">
    <name type="scientific">Cytobacillus horneckiae</name>
    <dbReference type="NCBI Taxonomy" id="549687"/>
    <lineage>
        <taxon>Bacteria</taxon>
        <taxon>Bacillati</taxon>
        <taxon>Bacillota</taxon>
        <taxon>Bacilli</taxon>
        <taxon>Bacillales</taxon>
        <taxon>Bacillaceae</taxon>
        <taxon>Cytobacillus</taxon>
    </lineage>
</organism>
<accession>A0A2N0ZGY4</accession>
<dbReference type="PANTHER" id="PTHR46558:SF4">
    <property type="entry name" value="DNA-BIDING PHAGE PROTEIN"/>
    <property type="match status" value="1"/>
</dbReference>
<dbReference type="AlphaFoldDB" id="A0A2N0ZGY4"/>
<name>A0A2N0ZGY4_9BACI</name>
<keyword evidence="4" id="KW-1185">Reference proteome</keyword>
<evidence type="ECO:0000313" key="4">
    <source>
        <dbReference type="Proteomes" id="UP000233343"/>
    </source>
</evidence>
<gene>
    <name evidence="3" type="ORF">CWS20_11855</name>
</gene>
<dbReference type="InterPro" id="IPR010982">
    <property type="entry name" value="Lambda_DNA-bd_dom_sf"/>
</dbReference>
<evidence type="ECO:0000259" key="2">
    <source>
        <dbReference type="PROSITE" id="PS50943"/>
    </source>
</evidence>
<dbReference type="PROSITE" id="PS50943">
    <property type="entry name" value="HTH_CROC1"/>
    <property type="match status" value="1"/>
</dbReference>
<dbReference type="Gene3D" id="1.10.260.40">
    <property type="entry name" value="lambda repressor-like DNA-binding domains"/>
    <property type="match status" value="1"/>
</dbReference>
<evidence type="ECO:0000256" key="1">
    <source>
        <dbReference type="ARBA" id="ARBA00023125"/>
    </source>
</evidence>
<dbReference type="SMART" id="SM00530">
    <property type="entry name" value="HTH_XRE"/>
    <property type="match status" value="1"/>
</dbReference>
<dbReference type="Pfam" id="PF01381">
    <property type="entry name" value="HTH_3"/>
    <property type="match status" value="1"/>
</dbReference>
<feature type="domain" description="HTH cro/C1-type" evidence="2">
    <location>
        <begin position="31"/>
        <end position="85"/>
    </location>
</feature>
<dbReference type="PANTHER" id="PTHR46558">
    <property type="entry name" value="TRACRIPTIONAL REGULATORY PROTEIN-RELATED-RELATED"/>
    <property type="match status" value="1"/>
</dbReference>
<dbReference type="EMBL" id="PISD01000024">
    <property type="protein sequence ID" value="PKG28774.1"/>
    <property type="molecule type" value="Genomic_DNA"/>
</dbReference>
<comment type="caution">
    <text evidence="3">The sequence shown here is derived from an EMBL/GenBank/DDBJ whole genome shotgun (WGS) entry which is preliminary data.</text>
</comment>
<protein>
    <submittedName>
        <fullName evidence="3">XRE family transcriptional regulator</fullName>
    </submittedName>
</protein>
<reference evidence="3 4" key="1">
    <citation type="journal article" date="2010" name="Int. J. Syst. Evol. Microbiol.">
        <title>Bacillus horneckiae sp. nov., isolated from a spacecraft-assembly clean room.</title>
        <authorList>
            <person name="Vaishampayan P."/>
            <person name="Probst A."/>
            <person name="Krishnamurthi S."/>
            <person name="Ghosh S."/>
            <person name="Osman S."/>
            <person name="McDowall A."/>
            <person name="Ruckmani A."/>
            <person name="Mayilraj S."/>
            <person name="Venkateswaran K."/>
        </authorList>
    </citation>
    <scope>NUCLEOTIDE SEQUENCE [LARGE SCALE GENOMIC DNA]</scope>
    <source>
        <strain evidence="4">1PO1SC</strain>
    </source>
</reference>
<keyword evidence="1" id="KW-0238">DNA-binding</keyword>
<dbReference type="Proteomes" id="UP000233343">
    <property type="component" value="Unassembled WGS sequence"/>
</dbReference>
<proteinExistence type="predicted"/>
<evidence type="ECO:0000313" key="3">
    <source>
        <dbReference type="EMBL" id="PKG28774.1"/>
    </source>
</evidence>